<sequence>MLWMKARYHVGSESVHPGIYGHFTTSAVGRRVEQVLRRALERHHPTPYLFNAHLRTLILHVLMYGSPPPRGLQRRWFPVEGQHIALDVLLPKGSPKGVVLLLHGLNGDTNEPYVIDMYKACQARGFIGCGMLGRGLAGSPFNGGPQDTFSPGRISDVLAVVKTLHSCTSLPVYLVGWSLGGVIAANLVARCGSSLKGVLSGCVVVSGGLRLWEMFDSKCAVELWHPILAFELKRSLLWRMVSLTGYEPEPKDWYYTCNDLLQVEAAVGAPAHGFDSVWDYYRAMSADDEGKCRDIAVPTLIVHAVDDPVMHVDLAGPKYDDDRDDSPQCLFAVITSSGGHLGFPQGWKPWTTGFGWISNTALDFADAVMSSDHHDDDELSIESCRWLIIPILGLAPLLLRPFTIQALLACLLVASYLAVTADRYRPNGRAKPGIEGHTEGTEFGKLLVDLLESRAKAFKPTPYVLNGHLATAIPFLMYRYTTPPGLRRRWMYIHEEGRPSQSVALDWCLPGQGNVKGVVIILAGINAGPKEGYVLDMIQNATSQGYATCCLIARGSCHTQVVGGQENGPCGSRVTDVEQVIDICHAVTDGNIPVSMIGYSLGGIIATNSVARLGSKLKGKLDCCVSISGGIRTYENYDYPSAIELWQPIVAYELKRTFLGASVQRSGFKPADPNWYDNTRTILDIDREIFGPSQGYETVLDYYHHLSAISPVGNNKGKDIAIPTLCVHAYDDPLIHVDSAALLPVDTSRYLFSFVTPRGGHVGWPQGWAPWKNGYTWVSNTALSFMNMVACNQRAVDKHGQGE</sequence>
<dbReference type="Pfam" id="PF12146">
    <property type="entry name" value="Hydrolase_4"/>
    <property type="match status" value="1"/>
</dbReference>
<organism evidence="3 4">
    <name type="scientific">Perkinsus olseni</name>
    <name type="common">Perkinsus atlanticus</name>
    <dbReference type="NCBI Taxonomy" id="32597"/>
    <lineage>
        <taxon>Eukaryota</taxon>
        <taxon>Sar</taxon>
        <taxon>Alveolata</taxon>
        <taxon>Perkinsozoa</taxon>
        <taxon>Perkinsea</taxon>
        <taxon>Perkinsida</taxon>
        <taxon>Perkinsidae</taxon>
        <taxon>Perkinsus</taxon>
    </lineage>
</organism>
<dbReference type="PANTHER" id="PTHR10794:SF63">
    <property type="entry name" value="ALPHA_BETA HYDROLASE 1, ISOFORM A"/>
    <property type="match status" value="1"/>
</dbReference>
<evidence type="ECO:0000259" key="2">
    <source>
        <dbReference type="Pfam" id="PF12146"/>
    </source>
</evidence>
<dbReference type="InterPro" id="IPR029058">
    <property type="entry name" value="AB_hydrolase_fold"/>
</dbReference>
<dbReference type="Gene3D" id="3.40.50.1820">
    <property type="entry name" value="alpha/beta hydrolase"/>
    <property type="match status" value="2"/>
</dbReference>
<proteinExistence type="inferred from homology"/>
<evidence type="ECO:0000256" key="1">
    <source>
        <dbReference type="ARBA" id="ARBA00010884"/>
    </source>
</evidence>
<dbReference type="InterPro" id="IPR022742">
    <property type="entry name" value="Hydrolase_4"/>
</dbReference>
<dbReference type="Proteomes" id="UP000574390">
    <property type="component" value="Unassembled WGS sequence"/>
</dbReference>
<feature type="domain" description="Serine aminopeptidase S33" evidence="2">
    <location>
        <begin position="94"/>
        <end position="312"/>
    </location>
</feature>
<dbReference type="GO" id="GO:0047372">
    <property type="term" value="F:monoacylglycerol lipase activity"/>
    <property type="evidence" value="ECO:0007669"/>
    <property type="project" value="TreeGrafter"/>
</dbReference>
<dbReference type="AlphaFoldDB" id="A0A7J6Q129"/>
<comment type="similarity">
    <text evidence="1">Belongs to the AB hydrolase superfamily. AB hydrolase 4 family.</text>
</comment>
<dbReference type="SUPFAM" id="SSF53474">
    <property type="entry name" value="alpha/beta-Hydrolases"/>
    <property type="match status" value="2"/>
</dbReference>
<dbReference type="PANTHER" id="PTHR10794">
    <property type="entry name" value="ABHYDROLASE DOMAIN-CONTAINING PROTEIN"/>
    <property type="match status" value="1"/>
</dbReference>
<comment type="caution">
    <text evidence="3">The sequence shown here is derived from an EMBL/GenBank/DDBJ whole genome shotgun (WGS) entry which is preliminary data.</text>
</comment>
<protein>
    <submittedName>
        <fullName evidence="3">Phospholipase abhd3</fullName>
    </submittedName>
</protein>
<dbReference type="EMBL" id="JABANM010032987">
    <property type="protein sequence ID" value="KAF4702023.1"/>
    <property type="molecule type" value="Genomic_DNA"/>
</dbReference>
<gene>
    <name evidence="3" type="primary">ABHD3_2</name>
    <name evidence="3" type="ORF">FOZ62_023714</name>
</gene>
<accession>A0A7J6Q129</accession>
<name>A0A7J6Q129_PEROL</name>
<evidence type="ECO:0000313" key="4">
    <source>
        <dbReference type="Proteomes" id="UP000574390"/>
    </source>
</evidence>
<reference evidence="3 4" key="1">
    <citation type="submission" date="2020-04" db="EMBL/GenBank/DDBJ databases">
        <title>Perkinsus olseni comparative genomics.</title>
        <authorList>
            <person name="Bogema D.R."/>
        </authorList>
    </citation>
    <scope>NUCLEOTIDE SEQUENCE [LARGE SCALE GENOMIC DNA]</scope>
    <source>
        <strain evidence="3">ATCC PRA-205</strain>
    </source>
</reference>
<evidence type="ECO:0000313" key="3">
    <source>
        <dbReference type="EMBL" id="KAF4702023.1"/>
    </source>
</evidence>
<dbReference type="InterPro" id="IPR050960">
    <property type="entry name" value="AB_hydrolase_4_sf"/>
</dbReference>
<dbReference type="GO" id="GO:0034338">
    <property type="term" value="F:short-chain carboxylesterase activity"/>
    <property type="evidence" value="ECO:0007669"/>
    <property type="project" value="TreeGrafter"/>
</dbReference>